<gene>
    <name evidence="1" type="ORF">MgSA37_01153</name>
</gene>
<name>A0A110B1I0_9SPHI</name>
<evidence type="ECO:0000313" key="2">
    <source>
        <dbReference type="Proteomes" id="UP000218263"/>
    </source>
</evidence>
<evidence type="ECO:0000313" key="1">
    <source>
        <dbReference type="EMBL" id="BAU52986.1"/>
    </source>
</evidence>
<dbReference type="KEGG" id="mgot:MgSA37_01153"/>
<proteinExistence type="predicted"/>
<dbReference type="AlphaFoldDB" id="A0A110B1I0"/>
<protein>
    <submittedName>
        <fullName evidence="1">Uncharacterized protein</fullName>
    </submittedName>
</protein>
<organism evidence="1 2">
    <name type="scientific">Mucilaginibacter gotjawali</name>
    <dbReference type="NCBI Taxonomy" id="1550579"/>
    <lineage>
        <taxon>Bacteria</taxon>
        <taxon>Pseudomonadati</taxon>
        <taxon>Bacteroidota</taxon>
        <taxon>Sphingobacteriia</taxon>
        <taxon>Sphingobacteriales</taxon>
        <taxon>Sphingobacteriaceae</taxon>
        <taxon>Mucilaginibacter</taxon>
    </lineage>
</organism>
<keyword evidence="2" id="KW-1185">Reference proteome</keyword>
<accession>A0A110B1I0</accession>
<reference evidence="1 2" key="1">
    <citation type="submission" date="2015-12" db="EMBL/GenBank/DDBJ databases">
        <title>Genome sequence of Mucilaginibacter gotjawali.</title>
        <authorList>
            <person name="Lee J.S."/>
            <person name="Lee K.C."/>
            <person name="Kim K.K."/>
            <person name="Lee B.W."/>
        </authorList>
    </citation>
    <scope>NUCLEOTIDE SEQUENCE [LARGE SCALE GENOMIC DNA]</scope>
    <source>
        <strain evidence="1 2">SA3-7</strain>
    </source>
</reference>
<dbReference type="EMBL" id="AP017313">
    <property type="protein sequence ID" value="BAU52986.1"/>
    <property type="molecule type" value="Genomic_DNA"/>
</dbReference>
<sequence length="50" mass="5651">MPNGILIIKMDSIAFTTFKQLANRIDAYFNLSNEAPQNEKNQKAKPSQPN</sequence>
<dbReference type="Proteomes" id="UP000218263">
    <property type="component" value="Chromosome"/>
</dbReference>